<feature type="compositionally biased region" description="Basic and acidic residues" evidence="1">
    <location>
        <begin position="31"/>
        <end position="58"/>
    </location>
</feature>
<sequence>MESKGRKGTPDHMDPLEQAFESTPEGPVTEGKSRVKADDDQETKHGERTSYSEQLKRL</sequence>
<evidence type="ECO:0000313" key="3">
    <source>
        <dbReference type="Proteomes" id="UP001595843"/>
    </source>
</evidence>
<keyword evidence="3" id="KW-1185">Reference proteome</keyword>
<evidence type="ECO:0000313" key="2">
    <source>
        <dbReference type="EMBL" id="MFC4076264.1"/>
    </source>
</evidence>
<protein>
    <recommendedName>
        <fullName evidence="4">YfhD-like protein</fullName>
    </recommendedName>
</protein>
<dbReference type="Proteomes" id="UP001595843">
    <property type="component" value="Unassembled WGS sequence"/>
</dbReference>
<evidence type="ECO:0008006" key="4">
    <source>
        <dbReference type="Google" id="ProtNLM"/>
    </source>
</evidence>
<gene>
    <name evidence="2" type="ORF">ACFOUO_05500</name>
</gene>
<name>A0ABV8JCC3_9BACL</name>
<dbReference type="RefSeq" id="WP_380702950.1">
    <property type="nucleotide sequence ID" value="NZ_JBHSAP010000007.1"/>
</dbReference>
<dbReference type="EMBL" id="JBHSAP010000007">
    <property type="protein sequence ID" value="MFC4076264.1"/>
    <property type="molecule type" value="Genomic_DNA"/>
</dbReference>
<reference evidence="3" key="1">
    <citation type="journal article" date="2019" name="Int. J. Syst. Evol. Microbiol.">
        <title>The Global Catalogue of Microorganisms (GCM) 10K type strain sequencing project: providing services to taxonomists for standard genome sequencing and annotation.</title>
        <authorList>
            <consortium name="The Broad Institute Genomics Platform"/>
            <consortium name="The Broad Institute Genome Sequencing Center for Infectious Disease"/>
            <person name="Wu L."/>
            <person name="Ma J."/>
        </authorList>
    </citation>
    <scope>NUCLEOTIDE SEQUENCE [LARGE SCALE GENOMIC DNA]</scope>
    <source>
        <strain evidence="3">IBRC-M 10813</strain>
    </source>
</reference>
<organism evidence="2 3">
    <name type="scientific">Salinithrix halophila</name>
    <dbReference type="NCBI Taxonomy" id="1485204"/>
    <lineage>
        <taxon>Bacteria</taxon>
        <taxon>Bacillati</taxon>
        <taxon>Bacillota</taxon>
        <taxon>Bacilli</taxon>
        <taxon>Bacillales</taxon>
        <taxon>Thermoactinomycetaceae</taxon>
        <taxon>Salinithrix</taxon>
    </lineage>
</organism>
<comment type="caution">
    <text evidence="2">The sequence shown here is derived from an EMBL/GenBank/DDBJ whole genome shotgun (WGS) entry which is preliminary data.</text>
</comment>
<proteinExistence type="predicted"/>
<evidence type="ECO:0000256" key="1">
    <source>
        <dbReference type="SAM" id="MobiDB-lite"/>
    </source>
</evidence>
<feature type="region of interest" description="Disordered" evidence="1">
    <location>
        <begin position="1"/>
        <end position="58"/>
    </location>
</feature>
<feature type="compositionally biased region" description="Basic and acidic residues" evidence="1">
    <location>
        <begin position="1"/>
        <end position="15"/>
    </location>
</feature>
<accession>A0ABV8JCC3</accession>